<dbReference type="RefSeq" id="WP_129131838.1">
    <property type="nucleotide sequence ID" value="NZ_SDHW01000005.1"/>
</dbReference>
<dbReference type="AlphaFoldDB" id="A0A4Q1CFJ2"/>
<dbReference type="OrthoDB" id="685145at2"/>
<evidence type="ECO:0000313" key="2">
    <source>
        <dbReference type="Proteomes" id="UP000290204"/>
    </source>
</evidence>
<proteinExistence type="predicted"/>
<reference evidence="1 2" key="1">
    <citation type="submission" date="2019-01" db="EMBL/GenBank/DDBJ databases">
        <title>Lacibacter sp. strain TTM-7.</title>
        <authorList>
            <person name="Chen W.-M."/>
        </authorList>
    </citation>
    <scope>NUCLEOTIDE SEQUENCE [LARGE SCALE GENOMIC DNA]</scope>
    <source>
        <strain evidence="1 2">TTM-7</strain>
    </source>
</reference>
<comment type="caution">
    <text evidence="1">The sequence shown here is derived from an EMBL/GenBank/DDBJ whole genome shotgun (WGS) entry which is preliminary data.</text>
</comment>
<name>A0A4Q1CFJ2_9BACT</name>
<dbReference type="EMBL" id="SDHW01000005">
    <property type="protein sequence ID" value="RXK58782.1"/>
    <property type="molecule type" value="Genomic_DNA"/>
</dbReference>
<keyword evidence="2" id="KW-1185">Reference proteome</keyword>
<sequence>MKKLLFIAAIALLSSCKKEKTEGPSEQTPLFTKNLISVTAPGMSEWAMFYSNDRKLMSFTNTDMKVSYKPGIPFSAKKAASGFLHEYQNAVQDAQGRVTKLDRYNSGGLTATQEFKYSAEGYLVEQTIKANSSNSFAKYVYEYQAGNLTTMSAYEGGMKTAMFVFEYYTNQYNPIQIDLFDFKGVQFVTDAQFGKQSKNLLKNAKMLAPDGQVFFSIDLSYTTDADGYIKTISRSSGGQSSTVYTCTFQ</sequence>
<dbReference type="PROSITE" id="PS51257">
    <property type="entry name" value="PROKAR_LIPOPROTEIN"/>
    <property type="match status" value="1"/>
</dbReference>
<evidence type="ECO:0008006" key="3">
    <source>
        <dbReference type="Google" id="ProtNLM"/>
    </source>
</evidence>
<dbReference type="Proteomes" id="UP000290204">
    <property type="component" value="Unassembled WGS sequence"/>
</dbReference>
<protein>
    <recommendedName>
        <fullName evidence="3">DUF4595 domain-containing protein</fullName>
    </recommendedName>
</protein>
<gene>
    <name evidence="1" type="ORF">ESA94_15440</name>
</gene>
<organism evidence="1 2">
    <name type="scientific">Lacibacter luteus</name>
    <dbReference type="NCBI Taxonomy" id="2508719"/>
    <lineage>
        <taxon>Bacteria</taxon>
        <taxon>Pseudomonadati</taxon>
        <taxon>Bacteroidota</taxon>
        <taxon>Chitinophagia</taxon>
        <taxon>Chitinophagales</taxon>
        <taxon>Chitinophagaceae</taxon>
        <taxon>Lacibacter</taxon>
    </lineage>
</organism>
<evidence type="ECO:0000313" key="1">
    <source>
        <dbReference type="EMBL" id="RXK58782.1"/>
    </source>
</evidence>
<accession>A0A4Q1CFJ2</accession>